<feature type="region of interest" description="Disordered" evidence="6">
    <location>
        <begin position="144"/>
        <end position="171"/>
    </location>
</feature>
<accession>T1E1Q9</accession>
<dbReference type="InterPro" id="IPR045787">
    <property type="entry name" value="MIER1/3_C"/>
</dbReference>
<evidence type="ECO:0000259" key="7">
    <source>
        <dbReference type="PROSITE" id="PS51156"/>
    </source>
</evidence>
<dbReference type="Gene3D" id="4.10.1240.50">
    <property type="match status" value="1"/>
</dbReference>
<keyword evidence="2" id="KW-0678">Repressor</keyword>
<dbReference type="InterPro" id="IPR040138">
    <property type="entry name" value="MIER/MTA"/>
</dbReference>
<dbReference type="Pfam" id="PF01448">
    <property type="entry name" value="ELM2"/>
    <property type="match status" value="1"/>
</dbReference>
<dbReference type="CDD" id="cd11661">
    <property type="entry name" value="SANT_MTA3_like"/>
    <property type="match status" value="1"/>
</dbReference>
<dbReference type="InterPro" id="IPR000949">
    <property type="entry name" value="ELM2_dom"/>
</dbReference>
<feature type="compositionally biased region" description="Low complexity" evidence="6">
    <location>
        <begin position="1"/>
        <end position="10"/>
    </location>
</feature>
<keyword evidence="4" id="KW-0804">Transcription</keyword>
<feature type="region of interest" description="Disordered" evidence="6">
    <location>
        <begin position="440"/>
        <end position="465"/>
    </location>
</feature>
<dbReference type="InterPro" id="IPR009057">
    <property type="entry name" value="Homeodomain-like_sf"/>
</dbReference>
<dbReference type="AlphaFoldDB" id="T1E1Q9"/>
<keyword evidence="3" id="KW-0805">Transcription regulation</keyword>
<dbReference type="GO" id="GO:0042826">
    <property type="term" value="F:histone deacetylase binding"/>
    <property type="evidence" value="ECO:0007669"/>
    <property type="project" value="TreeGrafter"/>
</dbReference>
<evidence type="ECO:0000256" key="2">
    <source>
        <dbReference type="ARBA" id="ARBA00022491"/>
    </source>
</evidence>
<feature type="region of interest" description="Disordered" evidence="6">
    <location>
        <begin position="362"/>
        <end position="403"/>
    </location>
</feature>
<dbReference type="SMART" id="SM01189">
    <property type="entry name" value="ELM2"/>
    <property type="match status" value="1"/>
</dbReference>
<dbReference type="GO" id="GO:0005654">
    <property type="term" value="C:nucleoplasm"/>
    <property type="evidence" value="ECO:0007669"/>
    <property type="project" value="TreeGrafter"/>
</dbReference>
<dbReference type="PANTHER" id="PTHR10865:SF28">
    <property type="entry name" value="ELM2 DOMAIN-CONTAINING PROTEIN"/>
    <property type="match status" value="1"/>
</dbReference>
<evidence type="ECO:0000259" key="8">
    <source>
        <dbReference type="PROSITE" id="PS51293"/>
    </source>
</evidence>
<comment type="subcellular location">
    <subcellularLocation>
        <location evidence="1">Nucleus</location>
    </subcellularLocation>
</comment>
<dbReference type="PROSITE" id="PS51156">
    <property type="entry name" value="ELM2"/>
    <property type="match status" value="1"/>
</dbReference>
<proteinExistence type="evidence at transcript level"/>
<evidence type="ECO:0000256" key="4">
    <source>
        <dbReference type="ARBA" id="ARBA00023163"/>
    </source>
</evidence>
<dbReference type="GO" id="GO:0003714">
    <property type="term" value="F:transcription corepressor activity"/>
    <property type="evidence" value="ECO:0007669"/>
    <property type="project" value="TreeGrafter"/>
</dbReference>
<dbReference type="PROSITE" id="PS51293">
    <property type="entry name" value="SANT"/>
    <property type="match status" value="1"/>
</dbReference>
<dbReference type="InterPro" id="IPR001005">
    <property type="entry name" value="SANT/Myb"/>
</dbReference>
<dbReference type="Pfam" id="PF19426">
    <property type="entry name" value="MIER1_3_C"/>
    <property type="match status" value="1"/>
</dbReference>
<feature type="compositionally biased region" description="Basic and acidic residues" evidence="6">
    <location>
        <begin position="445"/>
        <end position="456"/>
    </location>
</feature>
<feature type="compositionally biased region" description="Polar residues" evidence="6">
    <location>
        <begin position="100"/>
        <end position="122"/>
    </location>
</feature>
<feature type="compositionally biased region" description="Polar residues" evidence="6">
    <location>
        <begin position="154"/>
        <end position="163"/>
    </location>
</feature>
<feature type="domain" description="SANT" evidence="8">
    <location>
        <begin position="278"/>
        <end position="330"/>
    </location>
</feature>
<dbReference type="EMBL" id="GAKT01000070">
    <property type="protein sequence ID" value="JAA92992.1"/>
    <property type="molecule type" value="mRNA"/>
</dbReference>
<protein>
    <submittedName>
        <fullName evidence="9">Putative mesoderm induction early response protein</fullName>
    </submittedName>
</protein>
<dbReference type="FunFam" id="1.10.10.60:FF:000025">
    <property type="entry name" value="Mesoderm induction early response 1, transcriptional regulator"/>
    <property type="match status" value="1"/>
</dbReference>
<dbReference type="Gene3D" id="1.10.10.60">
    <property type="entry name" value="Homeodomain-like"/>
    <property type="match status" value="1"/>
</dbReference>
<organism evidence="9">
    <name type="scientific">Cupiennius salei</name>
    <name type="common">American wandering spider</name>
    <dbReference type="NCBI Taxonomy" id="6928"/>
    <lineage>
        <taxon>Eukaryota</taxon>
        <taxon>Metazoa</taxon>
        <taxon>Ecdysozoa</taxon>
        <taxon>Arthropoda</taxon>
        <taxon>Chelicerata</taxon>
        <taxon>Arachnida</taxon>
        <taxon>Araneae</taxon>
        <taxon>Araneomorphae</taxon>
        <taxon>Entelegynae</taxon>
        <taxon>Lycosoidea</taxon>
        <taxon>Ctenidae</taxon>
        <taxon>Cupiennius</taxon>
    </lineage>
</organism>
<evidence type="ECO:0000256" key="6">
    <source>
        <dbReference type="SAM" id="MobiDB-lite"/>
    </source>
</evidence>
<evidence type="ECO:0000313" key="9">
    <source>
        <dbReference type="EMBL" id="JAA92992.1"/>
    </source>
</evidence>
<feature type="domain" description="ELM2" evidence="7">
    <location>
        <begin position="176"/>
        <end position="273"/>
    </location>
</feature>
<keyword evidence="5" id="KW-0539">Nucleus</keyword>
<feature type="compositionally biased region" description="Polar residues" evidence="6">
    <location>
        <begin position="389"/>
        <end position="403"/>
    </location>
</feature>
<dbReference type="GO" id="GO:0032991">
    <property type="term" value="C:protein-containing complex"/>
    <property type="evidence" value="ECO:0007669"/>
    <property type="project" value="UniProtKB-ARBA"/>
</dbReference>
<evidence type="ECO:0000256" key="3">
    <source>
        <dbReference type="ARBA" id="ARBA00023015"/>
    </source>
</evidence>
<reference evidence="9" key="1">
    <citation type="submission" date="2013-06" db="EMBL/GenBank/DDBJ databases">
        <title>Upstream open reading frames and Kozak regions of a set of assembled transcriptome sequences from the spider Cupiennius salei.</title>
        <authorList>
            <person name="French A.S."/>
            <person name="Li A.W."/>
            <person name="Meisner S."/>
            <person name="Torkkeli P.H."/>
        </authorList>
    </citation>
    <scope>NUCLEOTIDE SEQUENCE</scope>
    <source>
        <tissue evidence="9">Leg hypodermis</tissue>
    </source>
</reference>
<feature type="region of interest" description="Disordered" evidence="6">
    <location>
        <begin position="73"/>
        <end position="125"/>
    </location>
</feature>
<dbReference type="SMART" id="SM00717">
    <property type="entry name" value="SANT"/>
    <property type="match status" value="1"/>
</dbReference>
<feature type="region of interest" description="Disordered" evidence="6">
    <location>
        <begin position="1"/>
        <end position="49"/>
    </location>
</feature>
<feature type="compositionally biased region" description="Acidic residues" evidence="6">
    <location>
        <begin position="27"/>
        <end position="41"/>
    </location>
</feature>
<dbReference type="SUPFAM" id="SSF46689">
    <property type="entry name" value="Homeodomain-like"/>
    <property type="match status" value="1"/>
</dbReference>
<sequence length="533" mass="59883">MAEPSASESSADSDQDFDPTAEMLVNDFDDEHTLEEEEAMESAESVTNELDDLQREGEMPLNEVLAMYGYESGVEYDDTIQEVPEHDSDSSIDSPQQIIENSESPHIINSQLMQSQSDSSPTDEPAKVEVMDLVFYDAPDVPMGSSRPLLRSVHQASESSDTGTDYDYSPDDDWRKTIQVGSEYQAVIPEGLSKYDDAPAYENEDRLLWDPTKLPDEEVEDYLRQSRIPKTGSNGVNSVPVGGHVRDDEQALFLLLQCGHNKEEALRRRRMQPLPPADTMSLWSEDECRSFETGLKAYGKDFHLIQMNKVRTRAVGELVQFYYLWKKTERHDVFATKNRIEKKKYALHPGSTDYMDRFLDEQENPSSVRDRSSSPSSNIPMFGDKKRTPLTSPETNADSSTPELSIHGLDILDGPSSTSTFSTGTVSTSMEREHLLCKNQSGPDYSKDYMNGEDRVTSTTPTSPKENVMCLNLESLTVVSESMPIQSDSNKSMQINPPNDVVSCSHILNDVPRFHEGCNFRFDYGKDSVSTID</sequence>
<evidence type="ECO:0000256" key="5">
    <source>
        <dbReference type="ARBA" id="ARBA00023242"/>
    </source>
</evidence>
<dbReference type="GO" id="GO:0000122">
    <property type="term" value="P:negative regulation of transcription by RNA polymerase II"/>
    <property type="evidence" value="ECO:0007669"/>
    <property type="project" value="TreeGrafter"/>
</dbReference>
<evidence type="ECO:0000256" key="1">
    <source>
        <dbReference type="ARBA" id="ARBA00004123"/>
    </source>
</evidence>
<name>T1E1Q9_CUPSA</name>
<dbReference type="InterPro" id="IPR017884">
    <property type="entry name" value="SANT_dom"/>
</dbReference>
<dbReference type="PANTHER" id="PTHR10865">
    <property type="entry name" value="METASTASIS-ASSOCIATED PROTEIN AND MESODERM INDUCTION EARLY RESPONSE PROTEIN"/>
    <property type="match status" value="1"/>
</dbReference>